<sequence length="259" mass="29849">MHNHQKNWLGVWDQDSLKLKEGEYIKTATEEPTTKVLVTEEPVVNQPIPKEGPSHTEGETANITFEEAEKIGLDHKKVITQNSREVFKKAQADELKDLNLQRNEKVRKAIKLRNNKLKYYKDFRITELDELREIIPKRKNNVVSLMMNSFGKRYEKIKKLPEELEMQLALPPPVTETSKAKCLGRKRKQMELEPETVIGISLKAVIEAIVSYLVMAATVQTVENARFGMNLRKLIADHPDQEKLKSKKVKLEVMGYSLD</sequence>
<evidence type="ECO:0000313" key="1">
    <source>
        <dbReference type="EMBL" id="GJS58916.1"/>
    </source>
</evidence>
<comment type="caution">
    <text evidence="1">The sequence shown here is derived from an EMBL/GenBank/DDBJ whole genome shotgun (WGS) entry which is preliminary data.</text>
</comment>
<proteinExistence type="predicted"/>
<keyword evidence="2" id="KW-1185">Reference proteome</keyword>
<protein>
    <submittedName>
        <fullName evidence="1">Uncharacterized protein</fullName>
    </submittedName>
</protein>
<reference evidence="1" key="1">
    <citation type="journal article" date="2022" name="Int. J. Mol. Sci.">
        <title>Draft Genome of Tanacetum Coccineum: Genomic Comparison of Closely Related Tanacetum-Family Plants.</title>
        <authorList>
            <person name="Yamashiro T."/>
            <person name="Shiraishi A."/>
            <person name="Nakayama K."/>
            <person name="Satake H."/>
        </authorList>
    </citation>
    <scope>NUCLEOTIDE SEQUENCE</scope>
</reference>
<reference evidence="1" key="2">
    <citation type="submission" date="2022-01" db="EMBL/GenBank/DDBJ databases">
        <authorList>
            <person name="Yamashiro T."/>
            <person name="Shiraishi A."/>
            <person name="Satake H."/>
            <person name="Nakayama K."/>
        </authorList>
    </citation>
    <scope>NUCLEOTIDE SEQUENCE</scope>
</reference>
<accession>A0ABQ4X154</accession>
<gene>
    <name evidence="1" type="ORF">Tco_0653700</name>
</gene>
<evidence type="ECO:0000313" key="2">
    <source>
        <dbReference type="Proteomes" id="UP001151760"/>
    </source>
</evidence>
<organism evidence="1 2">
    <name type="scientific">Tanacetum coccineum</name>
    <dbReference type="NCBI Taxonomy" id="301880"/>
    <lineage>
        <taxon>Eukaryota</taxon>
        <taxon>Viridiplantae</taxon>
        <taxon>Streptophyta</taxon>
        <taxon>Embryophyta</taxon>
        <taxon>Tracheophyta</taxon>
        <taxon>Spermatophyta</taxon>
        <taxon>Magnoliopsida</taxon>
        <taxon>eudicotyledons</taxon>
        <taxon>Gunneridae</taxon>
        <taxon>Pentapetalae</taxon>
        <taxon>asterids</taxon>
        <taxon>campanulids</taxon>
        <taxon>Asterales</taxon>
        <taxon>Asteraceae</taxon>
        <taxon>Asteroideae</taxon>
        <taxon>Anthemideae</taxon>
        <taxon>Anthemidinae</taxon>
        <taxon>Tanacetum</taxon>
    </lineage>
</organism>
<name>A0ABQ4X154_9ASTR</name>
<dbReference type="EMBL" id="BQNB010009112">
    <property type="protein sequence ID" value="GJS58916.1"/>
    <property type="molecule type" value="Genomic_DNA"/>
</dbReference>
<dbReference type="Proteomes" id="UP001151760">
    <property type="component" value="Unassembled WGS sequence"/>
</dbReference>